<dbReference type="Proteomes" id="UP000316426">
    <property type="component" value="Chromosome"/>
</dbReference>
<accession>A0A518K790</accession>
<name>A0A518K790_9BACT</name>
<dbReference type="AlphaFoldDB" id="A0A518K790"/>
<reference evidence="1 2" key="1">
    <citation type="submission" date="2019-02" db="EMBL/GenBank/DDBJ databases">
        <title>Deep-cultivation of Planctomycetes and their phenomic and genomic characterization uncovers novel biology.</title>
        <authorList>
            <person name="Wiegand S."/>
            <person name="Jogler M."/>
            <person name="Boedeker C."/>
            <person name="Pinto D."/>
            <person name="Vollmers J."/>
            <person name="Rivas-Marin E."/>
            <person name="Kohn T."/>
            <person name="Peeters S.H."/>
            <person name="Heuer A."/>
            <person name="Rast P."/>
            <person name="Oberbeckmann S."/>
            <person name="Bunk B."/>
            <person name="Jeske O."/>
            <person name="Meyerdierks A."/>
            <person name="Storesund J.E."/>
            <person name="Kallscheuer N."/>
            <person name="Luecker S."/>
            <person name="Lage O.M."/>
            <person name="Pohl T."/>
            <person name="Merkel B.J."/>
            <person name="Hornburger P."/>
            <person name="Mueller R.-W."/>
            <person name="Bruemmer F."/>
            <person name="Labrenz M."/>
            <person name="Spormann A.M."/>
            <person name="Op den Camp H."/>
            <person name="Overmann J."/>
            <person name="Amann R."/>
            <person name="Jetten M.S.M."/>
            <person name="Mascher T."/>
            <person name="Medema M.H."/>
            <person name="Devos D.P."/>
            <person name="Kaster A.-K."/>
            <person name="Ovreas L."/>
            <person name="Rohde M."/>
            <person name="Galperin M.Y."/>
            <person name="Jogler C."/>
        </authorList>
    </citation>
    <scope>NUCLEOTIDE SEQUENCE [LARGE SCALE GENOMIC DNA]</scope>
    <source>
        <strain evidence="1 2">Spa11</strain>
    </source>
</reference>
<keyword evidence="2" id="KW-1185">Reference proteome</keyword>
<dbReference type="KEGG" id="bmei:Spa11_18540"/>
<protein>
    <submittedName>
        <fullName evidence="1">Uncharacterized protein</fullName>
    </submittedName>
</protein>
<organism evidence="1 2">
    <name type="scientific">Botrimarina mediterranea</name>
    <dbReference type="NCBI Taxonomy" id="2528022"/>
    <lineage>
        <taxon>Bacteria</taxon>
        <taxon>Pseudomonadati</taxon>
        <taxon>Planctomycetota</taxon>
        <taxon>Planctomycetia</taxon>
        <taxon>Pirellulales</taxon>
        <taxon>Lacipirellulaceae</taxon>
        <taxon>Botrimarina</taxon>
    </lineage>
</organism>
<proteinExistence type="predicted"/>
<dbReference type="EMBL" id="CP036349">
    <property type="protein sequence ID" value="QDV73655.1"/>
    <property type="molecule type" value="Genomic_DNA"/>
</dbReference>
<gene>
    <name evidence="1" type="ORF">Spa11_18540</name>
</gene>
<evidence type="ECO:0000313" key="2">
    <source>
        <dbReference type="Proteomes" id="UP000316426"/>
    </source>
</evidence>
<sequence>MGRPPPTATYAACRDCTAKFFCVVAPEHCPRCGGGLLALVTAAPPWLGDSHAARGETEGRITPRHDARYDLRAAPDA</sequence>
<evidence type="ECO:0000313" key="1">
    <source>
        <dbReference type="EMBL" id="QDV73655.1"/>
    </source>
</evidence>